<dbReference type="CDD" id="cd07067">
    <property type="entry name" value="HP_PGM_like"/>
    <property type="match status" value="1"/>
</dbReference>
<accession>A0A2C5YFC5</accession>
<dbReference type="PANTHER" id="PTHR48100">
    <property type="entry name" value="BROAD-SPECIFICITY PHOSPHATASE YOR283W-RELATED"/>
    <property type="match status" value="1"/>
</dbReference>
<keyword evidence="2" id="KW-1185">Reference proteome</keyword>
<gene>
    <name evidence="1" type="ORF">CDD81_940</name>
</gene>
<evidence type="ECO:0000313" key="2">
    <source>
        <dbReference type="Proteomes" id="UP000226192"/>
    </source>
</evidence>
<dbReference type="AlphaFoldDB" id="A0A2C5YFC5"/>
<dbReference type="InterPro" id="IPR029033">
    <property type="entry name" value="His_PPase_superfam"/>
</dbReference>
<reference evidence="1 2" key="1">
    <citation type="submission" date="2017-06" db="EMBL/GenBank/DDBJ databases">
        <title>Ant-infecting Ophiocordyceps genomes reveal a high diversity of potential behavioral manipulation genes and a possible major role for enterotoxins.</title>
        <authorList>
            <person name="De Bekker C."/>
            <person name="Evans H.C."/>
            <person name="Brachmann A."/>
            <person name="Hughes D.P."/>
        </authorList>
    </citation>
    <scope>NUCLEOTIDE SEQUENCE [LARGE SCALE GENOMIC DNA]</scope>
    <source>
        <strain evidence="1 2">Map64</strain>
    </source>
</reference>
<protein>
    <recommendedName>
        <fullName evidence="3">Phosphoglycerate mutase family protein</fullName>
    </recommendedName>
</protein>
<comment type="caution">
    <text evidence="1">The sequence shown here is derived from an EMBL/GenBank/DDBJ whole genome shotgun (WGS) entry which is preliminary data.</text>
</comment>
<dbReference type="SMART" id="SM00855">
    <property type="entry name" value="PGAM"/>
    <property type="match status" value="1"/>
</dbReference>
<dbReference type="Gene3D" id="3.40.50.1240">
    <property type="entry name" value="Phosphoglycerate mutase-like"/>
    <property type="match status" value="1"/>
</dbReference>
<dbReference type="SUPFAM" id="SSF53254">
    <property type="entry name" value="Phosphoglycerate mutase-like"/>
    <property type="match status" value="1"/>
</dbReference>
<dbReference type="InterPro" id="IPR050275">
    <property type="entry name" value="PGM_Phosphatase"/>
</dbReference>
<evidence type="ECO:0000313" key="1">
    <source>
        <dbReference type="EMBL" id="PHH65992.1"/>
    </source>
</evidence>
<name>A0A2C5YFC5_9HYPO</name>
<dbReference type="Pfam" id="PF00300">
    <property type="entry name" value="His_Phos_1"/>
    <property type="match status" value="1"/>
</dbReference>
<dbReference type="GO" id="GO:0016791">
    <property type="term" value="F:phosphatase activity"/>
    <property type="evidence" value="ECO:0007669"/>
    <property type="project" value="TreeGrafter"/>
</dbReference>
<evidence type="ECO:0008006" key="3">
    <source>
        <dbReference type="Google" id="ProtNLM"/>
    </source>
</evidence>
<dbReference type="PANTHER" id="PTHR48100:SF54">
    <property type="entry name" value="PHOSPHATASE SPAC5H10.03-RELATED"/>
    <property type="match status" value="1"/>
</dbReference>
<dbReference type="Proteomes" id="UP000226192">
    <property type="component" value="Unassembled WGS sequence"/>
</dbReference>
<dbReference type="InterPro" id="IPR013078">
    <property type="entry name" value="His_Pase_superF_clade-1"/>
</dbReference>
<dbReference type="EMBL" id="NJET01000012">
    <property type="protein sequence ID" value="PHH65992.1"/>
    <property type="molecule type" value="Genomic_DNA"/>
</dbReference>
<sequence length="246" mass="26881">MAPTIHLVRHAQGVHNLSVANESIHDPDVTRLGQEQCAALRAAFPYHALVKHLVASPLRRTMTTCIAAFGSGSLGPVAALDVLQEVSAAPCDVGSAREALRREFGSEVDLAGVREGWTDKGPGSVFEPTVDKLTARAREARRALRDLVQGEEHLVAVTHGGFLHFLTDDWQGIPEGRATGWDNCECRSYHLADPTGKDDDAALIETDQSRARRNFSAKPLSLQEKRELRAAVQHRLLPYLKINQSA</sequence>
<dbReference type="GO" id="GO:0005737">
    <property type="term" value="C:cytoplasm"/>
    <property type="evidence" value="ECO:0007669"/>
    <property type="project" value="TreeGrafter"/>
</dbReference>
<dbReference type="OrthoDB" id="496981at2759"/>
<organism evidence="1 2">
    <name type="scientific">Ophiocordyceps australis</name>
    <dbReference type="NCBI Taxonomy" id="1399860"/>
    <lineage>
        <taxon>Eukaryota</taxon>
        <taxon>Fungi</taxon>
        <taxon>Dikarya</taxon>
        <taxon>Ascomycota</taxon>
        <taxon>Pezizomycotina</taxon>
        <taxon>Sordariomycetes</taxon>
        <taxon>Hypocreomycetidae</taxon>
        <taxon>Hypocreales</taxon>
        <taxon>Ophiocordycipitaceae</taxon>
        <taxon>Ophiocordyceps</taxon>
    </lineage>
</organism>
<proteinExistence type="predicted"/>